<dbReference type="EMBL" id="LT671577">
    <property type="protein sequence ID" value="SHO33566.1"/>
    <property type="molecule type" value="Genomic_DNA"/>
</dbReference>
<feature type="non-terminal residue" evidence="2">
    <location>
        <position position="126"/>
    </location>
</feature>
<reference evidence="2 3" key="1">
    <citation type="submission" date="2016-11" db="EMBL/GenBank/DDBJ databases">
        <authorList>
            <consortium name="Urmite Genomes"/>
        </authorList>
    </citation>
    <scope>NUCLEOTIDE SEQUENCE [LARGE SCALE GENOMIC DNA]</scope>
    <source>
        <strain evidence="2 3">A11</strain>
    </source>
</reference>
<evidence type="ECO:0000313" key="2">
    <source>
        <dbReference type="EMBL" id="SHO33566.1"/>
    </source>
</evidence>
<name>A0A1M7XV56_9VIRU</name>
<evidence type="ECO:0000256" key="1">
    <source>
        <dbReference type="SAM" id="MobiDB-lite"/>
    </source>
</evidence>
<evidence type="ECO:0000313" key="3">
    <source>
        <dbReference type="Proteomes" id="UP000201465"/>
    </source>
</evidence>
<sequence>MALNQMQIIQRLQGVETKSFTCSKEFVDSLFRLHFERKINPFLFSNEGSDYRVLMEKSNFDNLEKYFSDLTVTRQPPPEKKDDNTAPQDDNTAPQDDNTAPQDDNTAPQDDNTAPQDDNTAPQDDN</sequence>
<accession>A0A1M7XV56</accession>
<dbReference type="GeneID" id="30523482"/>
<organism evidence="2 3">
    <name type="scientific">Cedratvirus A11</name>
    <dbReference type="NCBI Taxonomy" id="1903266"/>
    <lineage>
        <taxon>Viruses</taxon>
        <taxon>Pithoviruses</taxon>
        <taxon>Orthocedratvirinae</taxon>
        <taxon>Alphacedratvirus</taxon>
        <taxon>Alphacedratvirus aljazairmassiliense</taxon>
    </lineage>
</organism>
<dbReference type="KEGG" id="vg:30523482"/>
<proteinExistence type="predicted"/>
<keyword evidence="3" id="KW-1185">Reference proteome</keyword>
<feature type="region of interest" description="Disordered" evidence="1">
    <location>
        <begin position="68"/>
        <end position="126"/>
    </location>
</feature>
<feature type="compositionally biased region" description="Polar residues" evidence="1">
    <location>
        <begin position="85"/>
        <end position="126"/>
    </location>
</feature>
<dbReference type="RefSeq" id="YP_009329438.1">
    <property type="nucleotide sequence ID" value="NC_032108.1"/>
</dbReference>
<dbReference type="Proteomes" id="UP000201465">
    <property type="component" value="Segment"/>
</dbReference>
<protein>
    <submittedName>
        <fullName evidence="2">Uncharacterized protein</fullName>
    </submittedName>
</protein>
<gene>
    <name evidence="2" type="ORF">BQ3484_498</name>
</gene>